<evidence type="ECO:0000256" key="3">
    <source>
        <dbReference type="ARBA" id="ARBA00012759"/>
    </source>
</evidence>
<proteinExistence type="inferred from homology"/>
<evidence type="ECO:0000256" key="2">
    <source>
        <dbReference type="ARBA" id="ARBA00009326"/>
    </source>
</evidence>
<keyword evidence="10" id="KW-0812">Transmembrane</keyword>
<dbReference type="InterPro" id="IPR036959">
    <property type="entry name" value="Peptidase_C12_UCH_sf"/>
</dbReference>
<dbReference type="Pfam" id="PF18031">
    <property type="entry name" value="UCH_C"/>
    <property type="match status" value="1"/>
</dbReference>
<dbReference type="PANTHER" id="PTHR10589:SF16">
    <property type="entry name" value="UBIQUITIN CARBOXYL-TERMINAL HYDROLASE ISOZYME L5"/>
    <property type="match status" value="1"/>
</dbReference>
<sequence>MGDSGIWCLIESDPGVFTEMLRGFGVSGVQVEELYTLEEEEFANLRFAIYIYIFLIVLMFLLVQMLLAPSLVWFSFLNGDLETNQLASLWRMTTISFLHNRYNEGEIHFNLMAVIADRKAKYLKRMNEISEAGMDTPEVAQELCGLQMAIDEEDSKMKRFPLLQLSYLYRVENVRRRHNYLPFIIELLKILAKEGKLVPLVEQAQEKAKARHAEREKLKSKA</sequence>
<evidence type="ECO:0000256" key="9">
    <source>
        <dbReference type="PROSITE-ProRule" id="PRU01394"/>
    </source>
</evidence>
<comment type="similarity">
    <text evidence="2 8">Belongs to the peptidase C12 family.</text>
</comment>
<feature type="domain" description="UCH catalytic" evidence="11">
    <location>
        <begin position="6"/>
        <end position="222"/>
    </location>
</feature>
<keyword evidence="10" id="KW-1133">Transmembrane helix</keyword>
<evidence type="ECO:0000256" key="5">
    <source>
        <dbReference type="ARBA" id="ARBA00022786"/>
    </source>
</evidence>
<keyword evidence="10" id="KW-0472">Membrane</keyword>
<evidence type="ECO:0000256" key="8">
    <source>
        <dbReference type="PROSITE-ProRule" id="PRU01393"/>
    </source>
</evidence>
<protein>
    <recommendedName>
        <fullName evidence="3">ubiquitinyl hydrolase 1</fullName>
        <ecNumber evidence="3">3.4.19.12</ecNumber>
    </recommendedName>
</protein>
<keyword evidence="6" id="KW-0378">Hydrolase</keyword>
<dbReference type="WBParaSite" id="Hba_12296">
    <property type="protein sequence ID" value="Hba_12296"/>
    <property type="gene ID" value="Hba_12296"/>
</dbReference>
<dbReference type="InterPro" id="IPR041507">
    <property type="entry name" value="UCH_C"/>
</dbReference>
<dbReference type="GO" id="GO:0005737">
    <property type="term" value="C:cytoplasm"/>
    <property type="evidence" value="ECO:0007669"/>
    <property type="project" value="TreeGrafter"/>
</dbReference>
<name>A0A1I7X4A7_HETBA</name>
<dbReference type="InterPro" id="IPR038765">
    <property type="entry name" value="Papain-like_cys_pep_sf"/>
</dbReference>
<dbReference type="GO" id="GO:0004843">
    <property type="term" value="F:cysteine-type deubiquitinase activity"/>
    <property type="evidence" value="ECO:0007669"/>
    <property type="project" value="UniProtKB-EC"/>
</dbReference>
<dbReference type="AlphaFoldDB" id="A0A1I7X4A7"/>
<evidence type="ECO:0000256" key="10">
    <source>
        <dbReference type="SAM" id="Phobius"/>
    </source>
</evidence>
<dbReference type="PROSITE" id="PS52049">
    <property type="entry name" value="ULD"/>
    <property type="match status" value="1"/>
</dbReference>
<dbReference type="Pfam" id="PF01088">
    <property type="entry name" value="Peptidase_C12"/>
    <property type="match status" value="1"/>
</dbReference>
<dbReference type="Gene3D" id="1.20.58.860">
    <property type="match status" value="1"/>
</dbReference>
<reference evidence="13" key="1">
    <citation type="submission" date="2016-11" db="UniProtKB">
        <authorList>
            <consortium name="WormBaseParasite"/>
        </authorList>
    </citation>
    <scope>IDENTIFICATION</scope>
</reference>
<dbReference type="GO" id="GO:0016579">
    <property type="term" value="P:protein deubiquitination"/>
    <property type="evidence" value="ECO:0007669"/>
    <property type="project" value="TreeGrafter"/>
</dbReference>
<comment type="caution">
    <text evidence="8">Lacks conserved residue(s) required for the propagation of feature annotation.</text>
</comment>
<dbReference type="GO" id="GO:0006511">
    <property type="term" value="P:ubiquitin-dependent protein catabolic process"/>
    <property type="evidence" value="ECO:0007669"/>
    <property type="project" value="UniProtKB-UniRule"/>
</dbReference>
<evidence type="ECO:0000256" key="7">
    <source>
        <dbReference type="ARBA" id="ARBA00022807"/>
    </source>
</evidence>
<comment type="catalytic activity">
    <reaction evidence="1">
        <text>Thiol-dependent hydrolysis of ester, thioester, amide, peptide and isopeptide bonds formed by the C-terminal Gly of ubiquitin (a 76-residue protein attached to proteins as an intracellular targeting signal).</text>
        <dbReference type="EC" id="3.4.19.12"/>
    </reaction>
</comment>
<dbReference type="EC" id="3.4.19.12" evidence="3"/>
<dbReference type="InterPro" id="IPR001578">
    <property type="entry name" value="Peptidase_C12_UCH"/>
</dbReference>
<dbReference type="PANTHER" id="PTHR10589">
    <property type="entry name" value="UBIQUITIN CARBOXYL-TERMINAL HYDROLASE"/>
    <property type="match status" value="1"/>
</dbReference>
<evidence type="ECO:0000256" key="6">
    <source>
        <dbReference type="ARBA" id="ARBA00022801"/>
    </source>
</evidence>
<evidence type="ECO:0000259" key="11">
    <source>
        <dbReference type="PROSITE" id="PS52048"/>
    </source>
</evidence>
<dbReference type="PROSITE" id="PS52048">
    <property type="entry name" value="UCH_DOMAIN"/>
    <property type="match status" value="1"/>
</dbReference>
<dbReference type="Proteomes" id="UP000095283">
    <property type="component" value="Unplaced"/>
</dbReference>
<keyword evidence="4" id="KW-0645">Protease</keyword>
<keyword evidence="5 9" id="KW-0833">Ubl conjugation pathway</keyword>
<dbReference type="Gene3D" id="3.40.532.10">
    <property type="entry name" value="Peptidase C12, ubiquitin carboxyl-terminal hydrolase"/>
    <property type="match status" value="1"/>
</dbReference>
<dbReference type="SUPFAM" id="SSF54001">
    <property type="entry name" value="Cysteine proteinases"/>
    <property type="match status" value="1"/>
</dbReference>
<feature type="transmembrane region" description="Helical" evidence="10">
    <location>
        <begin position="47"/>
        <end position="67"/>
    </location>
</feature>
<keyword evidence="7" id="KW-0788">Thiol protease</keyword>
<organism evidence="12 13">
    <name type="scientific">Heterorhabditis bacteriophora</name>
    <name type="common">Entomopathogenic nematode worm</name>
    <dbReference type="NCBI Taxonomy" id="37862"/>
    <lineage>
        <taxon>Eukaryota</taxon>
        <taxon>Metazoa</taxon>
        <taxon>Ecdysozoa</taxon>
        <taxon>Nematoda</taxon>
        <taxon>Chromadorea</taxon>
        <taxon>Rhabditida</taxon>
        <taxon>Rhabditina</taxon>
        <taxon>Rhabditomorpha</taxon>
        <taxon>Strongyloidea</taxon>
        <taxon>Heterorhabditidae</taxon>
        <taxon>Heterorhabditis</taxon>
    </lineage>
</organism>
<evidence type="ECO:0000256" key="4">
    <source>
        <dbReference type="ARBA" id="ARBA00022670"/>
    </source>
</evidence>
<evidence type="ECO:0000313" key="13">
    <source>
        <dbReference type="WBParaSite" id="Hba_12296"/>
    </source>
</evidence>
<keyword evidence="12" id="KW-1185">Reference proteome</keyword>
<accession>A0A1I7X4A7</accession>
<evidence type="ECO:0000256" key="1">
    <source>
        <dbReference type="ARBA" id="ARBA00000707"/>
    </source>
</evidence>
<evidence type="ECO:0000313" key="12">
    <source>
        <dbReference type="Proteomes" id="UP000095283"/>
    </source>
</evidence>